<feature type="domain" description="Methylated-DNA-[protein]-cysteine S-methyltransferase DNA binding" evidence="9">
    <location>
        <begin position="96"/>
        <end position="176"/>
    </location>
</feature>
<protein>
    <recommendedName>
        <fullName evidence="3">methylated-DNA--[protein]-cysteine S-methyltransferase</fullName>
        <ecNumber evidence="3">2.1.1.63</ecNumber>
    </recommendedName>
</protein>
<evidence type="ECO:0000313" key="11">
    <source>
        <dbReference type="Proteomes" id="UP000009044"/>
    </source>
</evidence>
<evidence type="ECO:0000259" key="9">
    <source>
        <dbReference type="Pfam" id="PF01035"/>
    </source>
</evidence>
<dbReference type="InterPro" id="IPR036388">
    <property type="entry name" value="WH-like_DNA-bd_sf"/>
</dbReference>
<dbReference type="Gene3D" id="1.10.10.10">
    <property type="entry name" value="Winged helix-like DNA-binding domain superfamily/Winged helix DNA-binding domain"/>
    <property type="match status" value="1"/>
</dbReference>
<name>G2I3C4_KOMMN</name>
<evidence type="ECO:0000256" key="1">
    <source>
        <dbReference type="ARBA" id="ARBA00001286"/>
    </source>
</evidence>
<dbReference type="KEGG" id="gxy:GLX_03170"/>
<accession>G2I3C4</accession>
<evidence type="ECO:0000256" key="3">
    <source>
        <dbReference type="ARBA" id="ARBA00011918"/>
    </source>
</evidence>
<evidence type="ECO:0000256" key="6">
    <source>
        <dbReference type="ARBA" id="ARBA00022763"/>
    </source>
</evidence>
<dbReference type="SUPFAM" id="SSF53155">
    <property type="entry name" value="Methylated DNA-protein cysteine methyltransferase domain"/>
    <property type="match status" value="1"/>
</dbReference>
<dbReference type="GO" id="GO:0032259">
    <property type="term" value="P:methylation"/>
    <property type="evidence" value="ECO:0007669"/>
    <property type="project" value="UniProtKB-KW"/>
</dbReference>
<dbReference type="GO" id="GO:0006281">
    <property type="term" value="P:DNA repair"/>
    <property type="evidence" value="ECO:0007669"/>
    <property type="project" value="UniProtKB-KW"/>
</dbReference>
<dbReference type="InterPro" id="IPR014048">
    <property type="entry name" value="MethylDNA_cys_MeTrfase_DNA-bd"/>
</dbReference>
<dbReference type="InterPro" id="IPR036631">
    <property type="entry name" value="MGMT_N_sf"/>
</dbReference>
<evidence type="ECO:0000256" key="2">
    <source>
        <dbReference type="ARBA" id="ARBA00008711"/>
    </source>
</evidence>
<dbReference type="PATRIC" id="fig|634177.7.peg.353"/>
<dbReference type="AlphaFoldDB" id="G2I3C4"/>
<dbReference type="GO" id="GO:0003908">
    <property type="term" value="F:methylated-DNA-[protein]-cysteine S-methyltransferase activity"/>
    <property type="evidence" value="ECO:0007669"/>
    <property type="project" value="UniProtKB-EC"/>
</dbReference>
<reference evidence="11" key="1">
    <citation type="journal article" date="2011" name="J. Bacteriol.">
        <title>Complete genome sequence of NBRC 3288, a unique cellulose-nonproducing strain of Gluconacetobacter xylinus isolated from vinegar.</title>
        <authorList>
            <person name="Ogino H."/>
            <person name="Azuma Y."/>
            <person name="Hosoyama A."/>
            <person name="Nakazawa H."/>
            <person name="Matsutani M."/>
            <person name="Hasegawa A."/>
            <person name="Otsuyama K."/>
            <person name="Matsushita K."/>
            <person name="Fujita N."/>
            <person name="Shirai M."/>
        </authorList>
    </citation>
    <scope>NUCLEOTIDE SEQUENCE [LARGE SCALE GENOMIC DNA]</scope>
    <source>
        <strain evidence="11">NBRC 3288 / BCRC 11682 / LMG 1693</strain>
    </source>
</reference>
<gene>
    <name evidence="10" type="ordered locus">GLX_03170</name>
</gene>
<dbReference type="FunFam" id="1.10.10.10:FF:000214">
    <property type="entry name" value="Methylated-DNA--protein-cysteine methyltransferase"/>
    <property type="match status" value="1"/>
</dbReference>
<proteinExistence type="inferred from homology"/>
<keyword evidence="6" id="KW-0227">DNA damage</keyword>
<sequence length="185" mass="19731">MKALPPRKAAAHAPMRVAVGQSSLGAMLVAMTDRGLAAVMLDDDAPSLRQGASRLVPDARLVQGDVEMNRCLDAVRTCIDAPWQPFGLPLDPHGTAFQQQVWQALQAIPYGTTMSYAGLAAHIGRPAAARAVAGACGANPLAVVIPCHRVIGRDGSLSGYRWGVQRKQRLLEMEQVARLERDSAT</sequence>
<dbReference type="HOGENOM" id="CLU_000445_52_2_5"/>
<dbReference type="CDD" id="cd06445">
    <property type="entry name" value="ATase"/>
    <property type="match status" value="1"/>
</dbReference>
<dbReference type="Gene3D" id="3.30.160.70">
    <property type="entry name" value="Methylated DNA-protein cysteine methyltransferase domain"/>
    <property type="match status" value="1"/>
</dbReference>
<comment type="catalytic activity">
    <reaction evidence="1">
        <text>a 4-O-methyl-thymidine in DNA + L-cysteinyl-[protein] = a thymidine in DNA + S-methyl-L-cysteinyl-[protein]</text>
        <dbReference type="Rhea" id="RHEA:53428"/>
        <dbReference type="Rhea" id="RHEA-COMP:10131"/>
        <dbReference type="Rhea" id="RHEA-COMP:10132"/>
        <dbReference type="Rhea" id="RHEA-COMP:13555"/>
        <dbReference type="Rhea" id="RHEA-COMP:13556"/>
        <dbReference type="ChEBI" id="CHEBI:29950"/>
        <dbReference type="ChEBI" id="CHEBI:82612"/>
        <dbReference type="ChEBI" id="CHEBI:137386"/>
        <dbReference type="ChEBI" id="CHEBI:137387"/>
        <dbReference type="EC" id="2.1.1.63"/>
    </reaction>
</comment>
<dbReference type="EMBL" id="AP012159">
    <property type="protein sequence ID" value="BAK82729.1"/>
    <property type="molecule type" value="Genomic_DNA"/>
</dbReference>
<evidence type="ECO:0000256" key="8">
    <source>
        <dbReference type="ARBA" id="ARBA00049348"/>
    </source>
</evidence>
<keyword evidence="5 10" id="KW-0808">Transferase</keyword>
<dbReference type="PANTHER" id="PTHR10815">
    <property type="entry name" value="METHYLATED-DNA--PROTEIN-CYSTEINE METHYLTRANSFERASE"/>
    <property type="match status" value="1"/>
</dbReference>
<evidence type="ECO:0000313" key="10">
    <source>
        <dbReference type="EMBL" id="BAK82729.1"/>
    </source>
</evidence>
<dbReference type="Proteomes" id="UP000009044">
    <property type="component" value="Chromosome"/>
</dbReference>
<dbReference type="SUPFAM" id="SSF46767">
    <property type="entry name" value="Methylated DNA-protein cysteine methyltransferase, C-terminal domain"/>
    <property type="match status" value="1"/>
</dbReference>
<evidence type="ECO:0000256" key="7">
    <source>
        <dbReference type="ARBA" id="ARBA00023204"/>
    </source>
</evidence>
<organism evidence="10 11">
    <name type="scientific">Komagataeibacter medellinensis (strain NBRC 3288 / BCRC 11682 / LMG 1693 / Kondo 51)</name>
    <name type="common">Gluconacetobacter medellinensis</name>
    <dbReference type="NCBI Taxonomy" id="634177"/>
    <lineage>
        <taxon>Bacteria</taxon>
        <taxon>Pseudomonadati</taxon>
        <taxon>Pseudomonadota</taxon>
        <taxon>Alphaproteobacteria</taxon>
        <taxon>Acetobacterales</taxon>
        <taxon>Acetobacteraceae</taxon>
        <taxon>Komagataeibacter</taxon>
    </lineage>
</organism>
<comment type="similarity">
    <text evidence="2">Belongs to the MGMT family.</text>
</comment>
<dbReference type="NCBIfam" id="TIGR00589">
    <property type="entry name" value="ogt"/>
    <property type="match status" value="1"/>
</dbReference>
<dbReference type="PANTHER" id="PTHR10815:SF14">
    <property type="entry name" value="BIFUNCTIONAL TRANSCRIPTIONAL ACTIVATOR_DNA REPAIR ENZYME ADA"/>
    <property type="match status" value="1"/>
</dbReference>
<dbReference type="STRING" id="634177.GLX_03170"/>
<dbReference type="eggNOG" id="COG0350">
    <property type="taxonomic scope" value="Bacteria"/>
</dbReference>
<dbReference type="EC" id="2.1.1.63" evidence="3"/>
<keyword evidence="7" id="KW-0234">DNA repair</keyword>
<dbReference type="InterPro" id="IPR001497">
    <property type="entry name" value="MethylDNA_cys_MeTrfase_AS"/>
</dbReference>
<evidence type="ECO:0000256" key="4">
    <source>
        <dbReference type="ARBA" id="ARBA00022603"/>
    </source>
</evidence>
<dbReference type="PROSITE" id="PS00374">
    <property type="entry name" value="MGMT"/>
    <property type="match status" value="1"/>
</dbReference>
<dbReference type="InterPro" id="IPR036217">
    <property type="entry name" value="MethylDNA_cys_MeTrfase_DNAb"/>
</dbReference>
<comment type="catalytic activity">
    <reaction evidence="8">
        <text>a 6-O-methyl-2'-deoxyguanosine in DNA + L-cysteinyl-[protein] = S-methyl-L-cysteinyl-[protein] + a 2'-deoxyguanosine in DNA</text>
        <dbReference type="Rhea" id="RHEA:24000"/>
        <dbReference type="Rhea" id="RHEA-COMP:10131"/>
        <dbReference type="Rhea" id="RHEA-COMP:10132"/>
        <dbReference type="Rhea" id="RHEA-COMP:11367"/>
        <dbReference type="Rhea" id="RHEA-COMP:11368"/>
        <dbReference type="ChEBI" id="CHEBI:29950"/>
        <dbReference type="ChEBI" id="CHEBI:82612"/>
        <dbReference type="ChEBI" id="CHEBI:85445"/>
        <dbReference type="ChEBI" id="CHEBI:85448"/>
        <dbReference type="EC" id="2.1.1.63"/>
    </reaction>
</comment>
<dbReference type="Pfam" id="PF01035">
    <property type="entry name" value="DNA_binding_1"/>
    <property type="match status" value="1"/>
</dbReference>
<keyword evidence="4 10" id="KW-0489">Methyltransferase</keyword>
<dbReference type="RefSeq" id="WP_014104309.1">
    <property type="nucleotide sequence ID" value="NC_016027.1"/>
</dbReference>
<evidence type="ECO:0000256" key="5">
    <source>
        <dbReference type="ARBA" id="ARBA00022679"/>
    </source>
</evidence>